<evidence type="ECO:0000256" key="3">
    <source>
        <dbReference type="ARBA" id="ARBA00023242"/>
    </source>
</evidence>
<reference evidence="7" key="2">
    <citation type="submission" date="2025-08" db="UniProtKB">
        <authorList>
            <consortium name="Ensembl"/>
        </authorList>
    </citation>
    <scope>IDENTIFICATION</scope>
</reference>
<dbReference type="GO" id="GO:0005634">
    <property type="term" value="C:nucleus"/>
    <property type="evidence" value="ECO:0007669"/>
    <property type="project" value="UniProtKB-SubCell"/>
</dbReference>
<comment type="similarity">
    <text evidence="2">Belongs to the HSBP1 family.</text>
</comment>
<evidence type="ECO:0000256" key="1">
    <source>
        <dbReference type="ARBA" id="ARBA00004123"/>
    </source>
</evidence>
<dbReference type="Ensembl" id="ENSTGET00000004613.1">
    <property type="protein sequence ID" value="ENSTGEP00000003792.1"/>
    <property type="gene ID" value="ENSTGEG00000003201.1"/>
</dbReference>
<evidence type="ECO:0000256" key="5">
    <source>
        <dbReference type="ARBA" id="ARBA00038772"/>
    </source>
</evidence>
<dbReference type="PANTHER" id="PTHR19424">
    <property type="entry name" value="HEAT SHOCK FACTOR BINDING PROTEIN 1"/>
    <property type="match status" value="1"/>
</dbReference>
<dbReference type="InterPro" id="IPR009643">
    <property type="entry name" value="HS1-bd"/>
</dbReference>
<organism evidence="7 8">
    <name type="scientific">Theropithecus gelada</name>
    <name type="common">Gelada baboon</name>
    <dbReference type="NCBI Taxonomy" id="9565"/>
    <lineage>
        <taxon>Eukaryota</taxon>
        <taxon>Metazoa</taxon>
        <taxon>Chordata</taxon>
        <taxon>Craniata</taxon>
        <taxon>Vertebrata</taxon>
        <taxon>Euteleostomi</taxon>
        <taxon>Mammalia</taxon>
        <taxon>Eutheria</taxon>
        <taxon>Euarchontoglires</taxon>
        <taxon>Primates</taxon>
        <taxon>Haplorrhini</taxon>
        <taxon>Catarrhini</taxon>
        <taxon>Cercopithecidae</taxon>
        <taxon>Cercopithecinae</taxon>
        <taxon>Theropithecus</taxon>
    </lineage>
</organism>
<evidence type="ECO:0000256" key="4">
    <source>
        <dbReference type="ARBA" id="ARBA00037689"/>
    </source>
</evidence>
<dbReference type="GO" id="GO:0070370">
    <property type="term" value="P:cellular heat acclimation"/>
    <property type="evidence" value="ECO:0007669"/>
    <property type="project" value="TreeGrafter"/>
</dbReference>
<dbReference type="AlphaFoldDB" id="A0A8D2EA88"/>
<evidence type="ECO:0000313" key="8">
    <source>
        <dbReference type="Proteomes" id="UP000694411"/>
    </source>
</evidence>
<comment type="function">
    <text evidence="4">Negative regulator of the heat shock response. Negatively affects HSF1 DNA-binding activity. May have a role in the suppression of the activation of the stress response during the aging process.</text>
</comment>
<comment type="subcellular location">
    <subcellularLocation>
        <location evidence="1">Nucleus</location>
    </subcellularLocation>
</comment>
<dbReference type="Proteomes" id="UP000694411">
    <property type="component" value="Chromosome 5"/>
</dbReference>
<dbReference type="Pfam" id="PF06825">
    <property type="entry name" value="HSBP1"/>
    <property type="match status" value="1"/>
</dbReference>
<dbReference type="Gene3D" id="1.20.5.430">
    <property type="match status" value="1"/>
</dbReference>
<proteinExistence type="inferred from homology"/>
<name>A0A8D2EA88_THEGE</name>
<sequence length="83" mass="9283">IAETDPKTEQELTSVVQTLLQQIQDKFQTMSDQIIGRIDDMSSCIDDLKKNIADLMTQAGVEELEGENKIPATQEVKVANNLY</sequence>
<dbReference type="PANTHER" id="PTHR19424:SF3">
    <property type="entry name" value="HEAT SHOCK FACTOR-BINDING PROTEIN 1"/>
    <property type="match status" value="1"/>
</dbReference>
<comment type="subunit">
    <text evidence="5">Homohexamer. Associates with heptad repeats of HSF1 trimers and probably also HSF1 monomers, and with HSP70. Association with HSF1 trimers and HSP70 coincides with attenuation of heat shock response and the conversion of HSF1 trimer to monomer.</text>
</comment>
<protein>
    <recommendedName>
        <fullName evidence="6">Heat shock factor-binding protein 1</fullName>
    </recommendedName>
</protein>
<reference evidence="7" key="3">
    <citation type="submission" date="2025-09" db="UniProtKB">
        <authorList>
            <consortium name="Ensembl"/>
        </authorList>
    </citation>
    <scope>IDENTIFICATION</scope>
</reference>
<evidence type="ECO:0000313" key="7">
    <source>
        <dbReference type="Ensembl" id="ENSTGEP00000003792.1"/>
    </source>
</evidence>
<keyword evidence="3" id="KW-0539">Nucleus</keyword>
<dbReference type="GO" id="GO:0003714">
    <property type="term" value="F:transcription corepressor activity"/>
    <property type="evidence" value="ECO:0007669"/>
    <property type="project" value="InterPro"/>
</dbReference>
<dbReference type="GO" id="GO:0005829">
    <property type="term" value="C:cytosol"/>
    <property type="evidence" value="ECO:0007669"/>
    <property type="project" value="TreeGrafter"/>
</dbReference>
<dbReference type="FunFam" id="1.20.5.430:FF:000002">
    <property type="entry name" value="Heat shock factor-binding protein 1"/>
    <property type="match status" value="1"/>
</dbReference>
<accession>A0A8D2EA88</accession>
<evidence type="ECO:0000256" key="6">
    <source>
        <dbReference type="ARBA" id="ARBA00039223"/>
    </source>
</evidence>
<keyword evidence="8" id="KW-1185">Reference proteome</keyword>
<evidence type="ECO:0000256" key="2">
    <source>
        <dbReference type="ARBA" id="ARBA00006349"/>
    </source>
</evidence>
<reference evidence="7" key="1">
    <citation type="submission" date="2018-05" db="EMBL/GenBank/DDBJ databases">
        <title>Whole genome of Theropithecus gelada.</title>
        <authorList>
            <person name="Chiou K.L."/>
            <person name="Snyder-Mackler N."/>
        </authorList>
    </citation>
    <scope>NUCLEOTIDE SEQUENCE [LARGE SCALE GENOMIC DNA]</scope>
</reference>